<evidence type="ECO:0000313" key="2">
    <source>
        <dbReference type="Proteomes" id="UP000576368"/>
    </source>
</evidence>
<protein>
    <submittedName>
        <fullName evidence="1">Transposase-like protein</fullName>
    </submittedName>
</protein>
<dbReference type="AlphaFoldDB" id="A0A7X5Y891"/>
<proteinExistence type="predicted"/>
<feature type="non-terminal residue" evidence="1">
    <location>
        <position position="96"/>
    </location>
</feature>
<dbReference type="EMBL" id="JAATLI010000001">
    <property type="protein sequence ID" value="NJC16399.1"/>
    <property type="molecule type" value="Genomic_DNA"/>
</dbReference>
<comment type="caution">
    <text evidence="1">The sequence shown here is derived from an EMBL/GenBank/DDBJ whole genome shotgun (WGS) entry which is preliminary data.</text>
</comment>
<organism evidence="1 2">
    <name type="scientific">Butyricimonas paravirosa</name>
    <dbReference type="NCBI Taxonomy" id="1472417"/>
    <lineage>
        <taxon>Bacteria</taxon>
        <taxon>Pseudomonadati</taxon>
        <taxon>Bacteroidota</taxon>
        <taxon>Bacteroidia</taxon>
        <taxon>Bacteroidales</taxon>
        <taxon>Odoribacteraceae</taxon>
        <taxon>Butyricimonas</taxon>
    </lineage>
</organism>
<name>A0A7X5Y891_9BACT</name>
<accession>A0A7X5Y891</accession>
<sequence length="96" mass="10902">MEFTCEQISEIISEITNGELGLQGLVKQGLESLMLSERDLHNETRGDVSNGFRGRRVCHGGKVFELRVPRSRNNHFYPMLLGVLKDQEEEAQKLVS</sequence>
<gene>
    <name evidence="1" type="ORF">GGR15_000001</name>
</gene>
<dbReference type="Proteomes" id="UP000576368">
    <property type="component" value="Unassembled WGS sequence"/>
</dbReference>
<evidence type="ECO:0000313" key="1">
    <source>
        <dbReference type="EMBL" id="NJC16399.1"/>
    </source>
</evidence>
<reference evidence="1 2" key="1">
    <citation type="submission" date="2020-03" db="EMBL/GenBank/DDBJ databases">
        <title>Genomic Encyclopedia of Type Strains, Phase IV (KMG-IV): sequencing the most valuable type-strain genomes for metagenomic binning, comparative biology and taxonomic classification.</title>
        <authorList>
            <person name="Goeker M."/>
        </authorList>
    </citation>
    <scope>NUCLEOTIDE SEQUENCE [LARGE SCALE GENOMIC DNA]</scope>
    <source>
        <strain evidence="1 2">DSM 105722</strain>
    </source>
</reference>